<keyword evidence="2" id="KW-1133">Transmembrane helix</keyword>
<dbReference type="Proteomes" id="UP000002748">
    <property type="component" value="Unassembled WGS sequence"/>
</dbReference>
<feature type="compositionally biased region" description="Basic and acidic residues" evidence="1">
    <location>
        <begin position="306"/>
        <end position="315"/>
    </location>
</feature>
<dbReference type="HOGENOM" id="CLU_746365_0_0_1"/>
<feature type="compositionally biased region" description="Pro residues" evidence="1">
    <location>
        <begin position="362"/>
        <end position="371"/>
    </location>
</feature>
<keyword evidence="2" id="KW-0812">Transmembrane</keyword>
<evidence type="ECO:0000256" key="1">
    <source>
        <dbReference type="SAM" id="MobiDB-lite"/>
    </source>
</evidence>
<feature type="transmembrane region" description="Helical" evidence="2">
    <location>
        <begin position="156"/>
        <end position="179"/>
    </location>
</feature>
<dbReference type="KEGG" id="tasa:A1Q1_04902"/>
<dbReference type="EMBL" id="ALBS01000028">
    <property type="protein sequence ID" value="EJT52296.1"/>
    <property type="molecule type" value="Genomic_DNA"/>
</dbReference>
<dbReference type="GeneID" id="25988414"/>
<name>J5TR58_TRIAS</name>
<keyword evidence="2" id="KW-0472">Membrane</keyword>
<organism evidence="3 4">
    <name type="scientific">Trichosporon asahii var. asahii (strain ATCC 90039 / CBS 2479 / JCM 2466 / KCTC 7840 / NBRC 103889/ NCYC 2677 / UAMH 7654)</name>
    <name type="common">Yeast</name>
    <dbReference type="NCBI Taxonomy" id="1186058"/>
    <lineage>
        <taxon>Eukaryota</taxon>
        <taxon>Fungi</taxon>
        <taxon>Dikarya</taxon>
        <taxon>Basidiomycota</taxon>
        <taxon>Agaricomycotina</taxon>
        <taxon>Tremellomycetes</taxon>
        <taxon>Trichosporonales</taxon>
        <taxon>Trichosporonaceae</taxon>
        <taxon>Trichosporon</taxon>
    </lineage>
</organism>
<evidence type="ECO:0000313" key="4">
    <source>
        <dbReference type="Proteomes" id="UP000002748"/>
    </source>
</evidence>
<dbReference type="AlphaFoldDB" id="J5TR58"/>
<reference evidence="3 4" key="1">
    <citation type="journal article" date="2012" name="Eukaryot. Cell">
        <title>Draft genome sequence of CBS 2479, the standard type strain of Trichosporon asahii.</title>
        <authorList>
            <person name="Yang R.Y."/>
            <person name="Li H.T."/>
            <person name="Zhu H."/>
            <person name="Zhou G.P."/>
            <person name="Wang M."/>
            <person name="Wang L."/>
        </authorList>
    </citation>
    <scope>NUCLEOTIDE SEQUENCE [LARGE SCALE GENOMIC DNA]</scope>
    <source>
        <strain evidence="4">ATCC 90039 / CBS 2479 / JCM 2466 / KCTC 7840 / NCYC 2677 / UAMH 7654</strain>
    </source>
</reference>
<sequence>MRSRSSCPTAAVGVEQSEPSPAPPSAASNSACPKPTADLEGTIDVQGESSECNTLNIFWRDISIPSSLYIISAGSEYQKAWRWVLDGKSGKLEWDLALPVGNRFLVTVAGRQYAGFEGPRTVMASNNQSCLSTRAKEISHQRTAQSEPRSGLSQGAVIGTAIGAATLVLMAAAVAWLLIRKRRALAVRPGEINLHDEWQSASHEHHHVLPFLHKMKTVGNAATSAVPPHHSPAARAPEPQQEIDADAPMRINGPAPPSYNHVLWVTQPPDAETTRTTRNSALMEAKSAILTATAMSISGSSTASQPREDREERGGRGGGGGDGRESSCTALINQGDSRPPADVPGSTSPSLETLPDAHAQPPTRPLPSRPE</sequence>
<dbReference type="VEuPathDB" id="FungiDB:A1Q1_04902"/>
<feature type="region of interest" description="Disordered" evidence="1">
    <location>
        <begin position="1"/>
        <end position="37"/>
    </location>
</feature>
<comment type="caution">
    <text evidence="3">The sequence shown here is derived from an EMBL/GenBank/DDBJ whole genome shotgun (WGS) entry which is preliminary data.</text>
</comment>
<dbReference type="RefSeq" id="XP_014183551.1">
    <property type="nucleotide sequence ID" value="XM_014328076.1"/>
</dbReference>
<feature type="compositionally biased region" description="Polar residues" evidence="1">
    <location>
        <begin position="296"/>
        <end position="305"/>
    </location>
</feature>
<gene>
    <name evidence="3" type="ORF">A1Q1_04902</name>
</gene>
<accession>J5TR58</accession>
<proteinExistence type="predicted"/>
<feature type="compositionally biased region" description="Polar residues" evidence="1">
    <location>
        <begin position="326"/>
        <end position="336"/>
    </location>
</feature>
<protein>
    <submittedName>
        <fullName evidence="3">Uncharacterized protein</fullName>
    </submittedName>
</protein>
<evidence type="ECO:0000256" key="2">
    <source>
        <dbReference type="SAM" id="Phobius"/>
    </source>
</evidence>
<evidence type="ECO:0000313" key="3">
    <source>
        <dbReference type="EMBL" id="EJT52296.1"/>
    </source>
</evidence>
<feature type="region of interest" description="Disordered" evidence="1">
    <location>
        <begin position="296"/>
        <end position="371"/>
    </location>
</feature>